<protein>
    <recommendedName>
        <fullName evidence="5 11">Transketolase</fullName>
        <ecNumber evidence="5 11">2.2.1.1</ecNumber>
    </recommendedName>
</protein>
<dbReference type="PANTHER" id="PTHR43522">
    <property type="entry name" value="TRANSKETOLASE"/>
    <property type="match status" value="1"/>
</dbReference>
<dbReference type="InterPro" id="IPR049557">
    <property type="entry name" value="Transketolase_CS"/>
</dbReference>
<feature type="binding site" evidence="14">
    <location>
        <position position="439"/>
    </location>
    <ligand>
        <name>thiamine diphosphate</name>
        <dbReference type="ChEBI" id="CHEBI:58937"/>
    </ligand>
</feature>
<comment type="cofactor">
    <cofactor evidence="17">
        <name>Mg(2+)</name>
        <dbReference type="ChEBI" id="CHEBI:18420"/>
    </cofactor>
    <cofactor evidence="17">
        <name>Ca(2+)</name>
        <dbReference type="ChEBI" id="CHEBI:29108"/>
    </cofactor>
    <cofactor evidence="17">
        <name>Mn(2+)</name>
        <dbReference type="ChEBI" id="CHEBI:29035"/>
    </cofactor>
    <cofactor evidence="17">
        <name>Co(2+)</name>
        <dbReference type="ChEBI" id="CHEBI:48828"/>
    </cofactor>
    <text evidence="17">Binds 1 Mg(2+) ion per subunit. Can also utilize other divalent metal cations, such as Ca(2+), Mn(2+) and Co(2+).</text>
</comment>
<dbReference type="PROSITE" id="PS00802">
    <property type="entry name" value="TRANSKETOLASE_2"/>
    <property type="match status" value="1"/>
</dbReference>
<dbReference type="InterPro" id="IPR005475">
    <property type="entry name" value="Transketolase-like_Pyr-bd"/>
</dbReference>
<dbReference type="InterPro" id="IPR029061">
    <property type="entry name" value="THDP-binding"/>
</dbReference>
<evidence type="ECO:0000256" key="3">
    <source>
        <dbReference type="ARBA" id="ARBA00007131"/>
    </source>
</evidence>
<comment type="cofactor">
    <cofactor evidence="1">
        <name>Ca(2+)</name>
        <dbReference type="ChEBI" id="CHEBI:29108"/>
    </cofactor>
</comment>
<comment type="function">
    <text evidence="17">Catalyzes the transfer of a two-carbon ketol group from a ketose donor to an aldose acceptor, via a covalent intermediate with the cofactor thiamine pyrophosphate.</text>
</comment>
<dbReference type="Gene3D" id="3.40.50.920">
    <property type="match status" value="1"/>
</dbReference>
<feature type="site" description="Important for catalytic activity" evidence="16">
    <location>
        <position position="30"/>
    </location>
</feature>
<keyword evidence="6 17" id="KW-0808">Transferase</keyword>
<feature type="site" description="Important for catalytic activity" evidence="16">
    <location>
        <position position="265"/>
    </location>
</feature>
<feature type="binding site" evidence="14">
    <location>
        <begin position="118"/>
        <end position="120"/>
    </location>
    <ligand>
        <name>thiamine diphosphate</name>
        <dbReference type="ChEBI" id="CHEBI:58937"/>
    </ligand>
</feature>
<feature type="binding site" evidence="13">
    <location>
        <position position="471"/>
    </location>
    <ligand>
        <name>substrate</name>
    </ligand>
</feature>
<feature type="binding site" evidence="14">
    <location>
        <position position="265"/>
    </location>
    <ligand>
        <name>thiamine diphosphate</name>
        <dbReference type="ChEBI" id="CHEBI:58937"/>
    </ligand>
</feature>
<evidence type="ECO:0000256" key="7">
    <source>
        <dbReference type="ARBA" id="ARBA00022723"/>
    </source>
</evidence>
<dbReference type="InterPro" id="IPR020826">
    <property type="entry name" value="Transketolase_BS"/>
</dbReference>
<dbReference type="SMART" id="SM00861">
    <property type="entry name" value="Transket_pyr"/>
    <property type="match status" value="1"/>
</dbReference>
<evidence type="ECO:0000256" key="10">
    <source>
        <dbReference type="ARBA" id="ARBA00049473"/>
    </source>
</evidence>
<dbReference type="InterPro" id="IPR033247">
    <property type="entry name" value="Transketolase_fam"/>
</dbReference>
<accession>A0A286U2Q9</accession>
<dbReference type="InterPro" id="IPR009014">
    <property type="entry name" value="Transketo_C/PFOR_II"/>
</dbReference>
<dbReference type="Pfam" id="PF22613">
    <property type="entry name" value="Transketolase_C_1"/>
    <property type="match status" value="1"/>
</dbReference>
<feature type="binding site" evidence="13">
    <location>
        <position position="360"/>
    </location>
    <ligand>
        <name>substrate</name>
    </ligand>
</feature>
<keyword evidence="20" id="KW-1185">Reference proteome</keyword>
<dbReference type="PANTHER" id="PTHR43522:SF2">
    <property type="entry name" value="TRANSKETOLASE 1-RELATED"/>
    <property type="match status" value="1"/>
</dbReference>
<dbReference type="FunFam" id="3.40.50.970:FF:000003">
    <property type="entry name" value="Transketolase"/>
    <property type="match status" value="1"/>
</dbReference>
<feature type="binding site" evidence="15">
    <location>
        <position position="189"/>
    </location>
    <ligand>
        <name>Mg(2+)</name>
        <dbReference type="ChEBI" id="CHEBI:18420"/>
    </ligand>
</feature>
<dbReference type="FunFam" id="3.40.50.970:FF:000004">
    <property type="entry name" value="Transketolase"/>
    <property type="match status" value="1"/>
</dbReference>
<evidence type="ECO:0000256" key="16">
    <source>
        <dbReference type="PIRSR" id="PIRSR605478-5"/>
    </source>
</evidence>
<feature type="binding site" evidence="13">
    <location>
        <position position="30"/>
    </location>
    <ligand>
        <name>substrate</name>
    </ligand>
</feature>
<feature type="binding site" evidence="13">
    <location>
        <position position="475"/>
    </location>
    <ligand>
        <name>substrate</name>
    </ligand>
</feature>
<feature type="binding site" evidence="13">
    <location>
        <position position="265"/>
    </location>
    <ligand>
        <name>substrate</name>
    </ligand>
</feature>
<feature type="binding site" evidence="14">
    <location>
        <position position="160"/>
    </location>
    <ligand>
        <name>thiamine diphosphate</name>
        <dbReference type="ChEBI" id="CHEBI:58937"/>
    </ligand>
</feature>
<evidence type="ECO:0000256" key="2">
    <source>
        <dbReference type="ARBA" id="ARBA00001941"/>
    </source>
</evidence>
<evidence type="ECO:0000256" key="12">
    <source>
        <dbReference type="PIRSR" id="PIRSR605478-1"/>
    </source>
</evidence>
<dbReference type="Proteomes" id="UP000218542">
    <property type="component" value="Unassembled WGS sequence"/>
</dbReference>
<dbReference type="Pfam" id="PF00456">
    <property type="entry name" value="Transketolase_N"/>
    <property type="match status" value="1"/>
</dbReference>
<keyword evidence="7 15" id="KW-0479">Metal-binding</keyword>
<dbReference type="CDD" id="cd02012">
    <property type="entry name" value="TPP_TK"/>
    <property type="match status" value="1"/>
</dbReference>
<feature type="binding site" evidence="13">
    <location>
        <position position="387"/>
    </location>
    <ligand>
        <name>substrate</name>
    </ligand>
</feature>
<reference evidence="20" key="1">
    <citation type="journal article" date="2017" name="Environ. Microbiol. Rep.">
        <title>Genetic Diversity of Marine Anaerobic Ammonium-Oxidizing Bacteria as Revealed by Genomic and Proteomic Analyses of 'Candidatus Scalindua japonica'.</title>
        <authorList>
            <person name="Oshiki M."/>
            <person name="Mizuto K."/>
            <person name="Kimura Z."/>
            <person name="Kindaichi T."/>
            <person name="Satoh H."/>
            <person name="Okabe S."/>
        </authorList>
    </citation>
    <scope>NUCLEOTIDE SEQUENCE [LARGE SCALE GENOMIC DNA]</scope>
    <source>
        <strain evidence="20">husup-a2</strain>
    </source>
</reference>
<comment type="catalytic activity">
    <reaction evidence="10 17">
        <text>D-sedoheptulose 7-phosphate + D-glyceraldehyde 3-phosphate = aldehydo-D-ribose 5-phosphate + D-xylulose 5-phosphate</text>
        <dbReference type="Rhea" id="RHEA:10508"/>
        <dbReference type="ChEBI" id="CHEBI:57483"/>
        <dbReference type="ChEBI" id="CHEBI:57737"/>
        <dbReference type="ChEBI" id="CHEBI:58273"/>
        <dbReference type="ChEBI" id="CHEBI:59776"/>
        <dbReference type="EC" id="2.2.1.1"/>
    </reaction>
</comment>
<proteinExistence type="inferred from homology"/>
<feature type="binding site" evidence="14">
    <location>
        <position position="189"/>
    </location>
    <ligand>
        <name>thiamine diphosphate</name>
        <dbReference type="ChEBI" id="CHEBI:58937"/>
    </ligand>
</feature>
<evidence type="ECO:0000256" key="5">
    <source>
        <dbReference type="ARBA" id="ARBA00013152"/>
    </source>
</evidence>
<evidence type="ECO:0000256" key="13">
    <source>
        <dbReference type="PIRSR" id="PIRSR605478-2"/>
    </source>
</evidence>
<evidence type="ECO:0000313" key="19">
    <source>
        <dbReference type="EMBL" id="GAX62420.1"/>
    </source>
</evidence>
<comment type="cofactor">
    <cofactor evidence="15">
        <name>Mg(2+)</name>
        <dbReference type="ChEBI" id="CHEBI:18420"/>
    </cofactor>
    <text evidence="15">Binds 1 Mg(2+) ion per subunit. Can also utilize other divalent metal cations, such as Ca(2+), Mn(2+) and Co(2+).</text>
</comment>
<dbReference type="RefSeq" id="WP_096895812.1">
    <property type="nucleotide sequence ID" value="NZ_BAOS01000031.1"/>
</dbReference>
<evidence type="ECO:0000256" key="6">
    <source>
        <dbReference type="ARBA" id="ARBA00022679"/>
    </source>
</evidence>
<feature type="active site" description="Proton donor" evidence="12">
    <location>
        <position position="414"/>
    </location>
</feature>
<comment type="subunit">
    <text evidence="4 17">Homodimer.</text>
</comment>
<feature type="binding site" evidence="15">
    <location>
        <position position="191"/>
    </location>
    <ligand>
        <name>Mg(2+)</name>
        <dbReference type="ChEBI" id="CHEBI:18420"/>
    </ligand>
</feature>
<evidence type="ECO:0000256" key="9">
    <source>
        <dbReference type="ARBA" id="ARBA00023052"/>
    </source>
</evidence>
<dbReference type="SUPFAM" id="SSF52922">
    <property type="entry name" value="TK C-terminal domain-like"/>
    <property type="match status" value="1"/>
</dbReference>
<dbReference type="PROSITE" id="PS00801">
    <property type="entry name" value="TRANSKETOLASE_1"/>
    <property type="match status" value="1"/>
</dbReference>
<keyword evidence="17" id="KW-0106">Calcium</keyword>
<comment type="similarity">
    <text evidence="3 17">Belongs to the transketolase family.</text>
</comment>
<evidence type="ECO:0000256" key="11">
    <source>
        <dbReference type="NCBIfam" id="TIGR00232"/>
    </source>
</evidence>
<evidence type="ECO:0000256" key="14">
    <source>
        <dbReference type="PIRSR" id="PIRSR605478-3"/>
    </source>
</evidence>
<dbReference type="EC" id="2.2.1.1" evidence="5 11"/>
<evidence type="ECO:0000256" key="17">
    <source>
        <dbReference type="RuleBase" id="RU004996"/>
    </source>
</evidence>
<dbReference type="Pfam" id="PF02779">
    <property type="entry name" value="Transket_pyr"/>
    <property type="match status" value="1"/>
</dbReference>
<dbReference type="Gene3D" id="3.40.50.970">
    <property type="match status" value="2"/>
</dbReference>
<feature type="binding site" evidence="13">
    <location>
        <position position="522"/>
    </location>
    <ligand>
        <name>substrate</name>
    </ligand>
</feature>
<dbReference type="FunFam" id="3.40.50.920:FF:000003">
    <property type="entry name" value="Transketolase"/>
    <property type="match status" value="1"/>
</dbReference>
<name>A0A286U2Q9_9BACT</name>
<dbReference type="AlphaFoldDB" id="A0A286U2Q9"/>
<feature type="binding site" evidence="15">
    <location>
        <position position="159"/>
    </location>
    <ligand>
        <name>Mg(2+)</name>
        <dbReference type="ChEBI" id="CHEBI:18420"/>
    </ligand>
</feature>
<keyword evidence="8 15" id="KW-0460">Magnesium</keyword>
<dbReference type="GO" id="GO:0005829">
    <property type="term" value="C:cytosol"/>
    <property type="evidence" value="ECO:0007669"/>
    <property type="project" value="TreeGrafter"/>
</dbReference>
<organism evidence="19 20">
    <name type="scientific">Candidatus Scalindua japonica</name>
    <dbReference type="NCBI Taxonomy" id="1284222"/>
    <lineage>
        <taxon>Bacteria</taxon>
        <taxon>Pseudomonadati</taxon>
        <taxon>Planctomycetota</taxon>
        <taxon>Candidatus Brocadiia</taxon>
        <taxon>Candidatus Brocadiales</taxon>
        <taxon>Candidatus Scalinduaceae</taxon>
        <taxon>Candidatus Scalindua</taxon>
    </lineage>
</organism>
<dbReference type="InterPro" id="IPR055152">
    <property type="entry name" value="Transketolase-like_C_2"/>
</dbReference>
<comment type="caution">
    <text evidence="19">The sequence shown here is derived from an EMBL/GenBank/DDBJ whole genome shotgun (WGS) entry which is preliminary data.</text>
</comment>
<dbReference type="NCBIfam" id="TIGR00232">
    <property type="entry name" value="tktlase_bact"/>
    <property type="match status" value="1"/>
</dbReference>
<evidence type="ECO:0000256" key="1">
    <source>
        <dbReference type="ARBA" id="ARBA00001913"/>
    </source>
</evidence>
<sequence length="673" mass="74237">MKEKENLDKLCIDTIRTLSIDAVQKANSGHPGAPMGLAPVAFTLWDRFMRHIPQNTDWPNRDRFVLSAGHASMLLYSILHLFGYDVSLDDIKNFRQLHSKCAGHPEYGMAPGVEVTTGPLGQGAANSVGMAMAERWLRTYFNRPGHEIINYNIFAIAGDGCMMEGISGEAASLAGHLGLSNLVWIYDNNNITIEGETSLAFSEDVAVRFKAYGWNVRHVADANDLEILEKEIKGAIEELNRPSIIIVDSHIAYGSPNKQDSAGAHGAPLGVDEVRATKENYGCDPDKTFYVPDEVAKYKEDVIEKGAKLEEEWNEKLKAYAKAHPDLAKQFDMMQNGELPEDWESVIPNFPTDSKGLATRESNNKVLNPIADKIPWFMGGSADLGPSTKTYIKDASSFNREDYGGRNFHFGVREHAMGAIINGMSLSKIRPYGATFFVFSDYVRPAIRLSSLMKLPVIYIFTHDSIGVGEDGPTHQPVEHLASLRAMPGLDVIRPSDANELSVMWKYIMALKDRPVALVLSRQGMPTIDRSKYASADGAAKGAYVLIESDGKSDMILIGTGSEIKICLDVYDQLTSEGINVRVVSMPCSTLFQSQDKAYRESVLPRSVKDRIVVEAGSTFGWHGYAGREDDCGIFGLKSFGASAPSGDLYKEYGFTTERIVEVAKKMVEKSKR</sequence>
<feature type="domain" description="Transketolase-like pyrimidine-binding" evidence="18">
    <location>
        <begin position="357"/>
        <end position="527"/>
    </location>
</feature>
<dbReference type="EMBL" id="BAOS01000031">
    <property type="protein sequence ID" value="GAX62420.1"/>
    <property type="molecule type" value="Genomic_DNA"/>
</dbReference>
<dbReference type="OrthoDB" id="8732661at2"/>
<gene>
    <name evidence="19" type="ORF">SCALIN_C31_0055</name>
</gene>
<evidence type="ECO:0000313" key="20">
    <source>
        <dbReference type="Proteomes" id="UP000218542"/>
    </source>
</evidence>
<feature type="binding site" evidence="13">
    <location>
        <position position="463"/>
    </location>
    <ligand>
        <name>substrate</name>
    </ligand>
</feature>
<dbReference type="InterPro" id="IPR005474">
    <property type="entry name" value="Transketolase_N"/>
</dbReference>
<evidence type="ECO:0000256" key="15">
    <source>
        <dbReference type="PIRSR" id="PIRSR605478-4"/>
    </source>
</evidence>
<evidence type="ECO:0000259" key="18">
    <source>
        <dbReference type="SMART" id="SM00861"/>
    </source>
</evidence>
<dbReference type="SUPFAM" id="SSF52518">
    <property type="entry name" value="Thiamin diphosphate-binding fold (THDP-binding)"/>
    <property type="match status" value="2"/>
</dbReference>
<dbReference type="GO" id="GO:0004802">
    <property type="term" value="F:transketolase activity"/>
    <property type="evidence" value="ECO:0007669"/>
    <property type="project" value="UniProtKB-UniRule"/>
</dbReference>
<dbReference type="GO" id="GO:0046872">
    <property type="term" value="F:metal ion binding"/>
    <property type="evidence" value="ECO:0007669"/>
    <property type="project" value="UniProtKB-KW"/>
</dbReference>
<evidence type="ECO:0000256" key="4">
    <source>
        <dbReference type="ARBA" id="ARBA00011738"/>
    </source>
</evidence>
<evidence type="ECO:0000256" key="8">
    <source>
        <dbReference type="ARBA" id="ARBA00022842"/>
    </source>
</evidence>
<dbReference type="GO" id="GO:0009052">
    <property type="term" value="P:pentose-phosphate shunt, non-oxidative branch"/>
    <property type="evidence" value="ECO:0007669"/>
    <property type="project" value="UniProtKB-ARBA"/>
</dbReference>
<comment type="cofactor">
    <cofactor evidence="2">
        <name>Co(2+)</name>
        <dbReference type="ChEBI" id="CHEBI:48828"/>
    </cofactor>
</comment>
<comment type="cofactor">
    <cofactor evidence="14">
        <name>thiamine diphosphate</name>
        <dbReference type="ChEBI" id="CHEBI:58937"/>
    </cofactor>
    <text evidence="14">Binds 1 thiamine pyrophosphate per subunit. During the reaction, the substrate forms a covalent intermediate with the cofactor.</text>
</comment>
<keyword evidence="9 14" id="KW-0786">Thiamine pyrophosphate</keyword>
<dbReference type="CDD" id="cd07033">
    <property type="entry name" value="TPP_PYR_DXS_TK_like"/>
    <property type="match status" value="1"/>
</dbReference>
<feature type="binding site" evidence="14">
    <location>
        <position position="70"/>
    </location>
    <ligand>
        <name>thiamine diphosphate</name>
        <dbReference type="ChEBI" id="CHEBI:58937"/>
    </ligand>
</feature>
<dbReference type="InterPro" id="IPR005478">
    <property type="entry name" value="Transketolase_bac-like"/>
</dbReference>